<dbReference type="PANTHER" id="PTHR42659">
    <property type="entry name" value="XANTHINE DEHYDROGENASE SUBUNIT C-RELATED"/>
    <property type="match status" value="1"/>
</dbReference>
<dbReference type="InterPro" id="IPR005107">
    <property type="entry name" value="CO_DH_flav_C"/>
</dbReference>
<organism evidence="3">
    <name type="scientific">Schlesneria paludicola</name>
    <dbReference type="NCBI Taxonomy" id="360056"/>
    <lineage>
        <taxon>Bacteria</taxon>
        <taxon>Pseudomonadati</taxon>
        <taxon>Planctomycetota</taxon>
        <taxon>Planctomycetia</taxon>
        <taxon>Planctomycetales</taxon>
        <taxon>Planctomycetaceae</taxon>
        <taxon>Schlesneria</taxon>
    </lineage>
</organism>
<dbReference type="Gene3D" id="3.30.465.10">
    <property type="match status" value="2"/>
</dbReference>
<gene>
    <name evidence="3" type="ORF">ENS64_15525</name>
</gene>
<dbReference type="PANTHER" id="PTHR42659:SF9">
    <property type="entry name" value="XANTHINE DEHYDROGENASE FAD-BINDING SUBUNIT XDHB-RELATED"/>
    <property type="match status" value="1"/>
</dbReference>
<dbReference type="InterPro" id="IPR051312">
    <property type="entry name" value="Diverse_Substr_Oxidored"/>
</dbReference>
<dbReference type="InterPro" id="IPR016169">
    <property type="entry name" value="FAD-bd_PCMH_sub2"/>
</dbReference>
<dbReference type="InterPro" id="IPR036683">
    <property type="entry name" value="CO_DH_flav_C_dom_sf"/>
</dbReference>
<reference evidence="3" key="1">
    <citation type="journal article" date="2020" name="mSystems">
        <title>Genome- and Community-Level Interaction Insights into Carbon Utilization and Element Cycling Functions of Hydrothermarchaeota in Hydrothermal Sediment.</title>
        <authorList>
            <person name="Zhou Z."/>
            <person name="Liu Y."/>
            <person name="Xu W."/>
            <person name="Pan J."/>
            <person name="Luo Z.H."/>
            <person name="Li M."/>
        </authorList>
    </citation>
    <scope>NUCLEOTIDE SEQUENCE [LARGE SCALE GENOMIC DNA]</scope>
    <source>
        <strain evidence="3">SpSt-508</strain>
    </source>
</reference>
<dbReference type="PROSITE" id="PS51387">
    <property type="entry name" value="FAD_PCMH"/>
    <property type="match status" value="1"/>
</dbReference>
<dbReference type="InterPro" id="IPR016167">
    <property type="entry name" value="FAD-bd_PCMH_sub1"/>
</dbReference>
<dbReference type="Gene3D" id="3.30.390.50">
    <property type="entry name" value="CO dehydrogenase flavoprotein, C-terminal domain"/>
    <property type="match status" value="1"/>
</dbReference>
<dbReference type="InterPro" id="IPR002346">
    <property type="entry name" value="Mopterin_DH_FAD-bd"/>
</dbReference>
<evidence type="ECO:0000313" key="3">
    <source>
        <dbReference type="EMBL" id="HGT40653.1"/>
    </source>
</evidence>
<dbReference type="Pfam" id="PF00941">
    <property type="entry name" value="FAD_binding_5"/>
    <property type="match status" value="1"/>
</dbReference>
<dbReference type="Gene3D" id="3.30.43.10">
    <property type="entry name" value="Uridine Diphospho-n-acetylenolpyruvylglucosamine Reductase, domain 2"/>
    <property type="match status" value="1"/>
</dbReference>
<protein>
    <submittedName>
        <fullName evidence="3">Molybdopterin dehydrogenase</fullName>
    </submittedName>
</protein>
<feature type="domain" description="FAD-binding PCMH-type" evidence="2">
    <location>
        <begin position="1"/>
        <end position="222"/>
    </location>
</feature>
<dbReference type="InterPro" id="IPR036318">
    <property type="entry name" value="FAD-bd_PCMH-like_sf"/>
</dbReference>
<keyword evidence="1" id="KW-0274">FAD</keyword>
<evidence type="ECO:0000256" key="1">
    <source>
        <dbReference type="ARBA" id="ARBA00022827"/>
    </source>
</evidence>
<dbReference type="Pfam" id="PF03450">
    <property type="entry name" value="CO_deh_flav_C"/>
    <property type="match status" value="1"/>
</dbReference>
<dbReference type="SUPFAM" id="SSF55447">
    <property type="entry name" value="CO dehydrogenase flavoprotein C-terminal domain-like"/>
    <property type="match status" value="1"/>
</dbReference>
<proteinExistence type="predicted"/>
<dbReference type="GO" id="GO:0071949">
    <property type="term" value="F:FAD binding"/>
    <property type="evidence" value="ECO:0007669"/>
    <property type="project" value="InterPro"/>
</dbReference>
<dbReference type="AlphaFoldDB" id="A0A7C4LMN6"/>
<dbReference type="SUPFAM" id="SSF56176">
    <property type="entry name" value="FAD-binding/transporter-associated domain-like"/>
    <property type="match status" value="1"/>
</dbReference>
<keyword evidence="1" id="KW-0285">Flavoprotein</keyword>
<accession>A0A7C4LMN6</accession>
<sequence length="330" mass="35598">MRPFEYARPATEAEAVEFLAEPHGHTAVLAGGTDLFNLLKQDLVRVRRVVDIKHIPSLREITPENGGVKLGALVTLADLAQHAAAADYRALIDVVEGVRAIQIQCWGTIAGDLCLHPNCWYYRNGYGLLAWQNGASLVAAGDNRYHAILGNQGPAKFVNASRFAPGLIAWNAKVRIIGPAPTDAEWVPLEYFYVTPKTEQQGHTILKPGQLLTHVWLPAAENVRSATYEVLETEGLDWPLASAAACLDIEGGVVRAARIVMGHVAPVPWVAQAAARWLVGRPVSEDTAATVGDMAVAQATPLSKNEYKVQLARTAVKRAVLKAAGLWEGA</sequence>
<dbReference type="SMART" id="SM01092">
    <property type="entry name" value="CO_deh_flav_C"/>
    <property type="match status" value="1"/>
</dbReference>
<dbReference type="GO" id="GO:0016491">
    <property type="term" value="F:oxidoreductase activity"/>
    <property type="evidence" value="ECO:0007669"/>
    <property type="project" value="InterPro"/>
</dbReference>
<dbReference type="EMBL" id="DSVQ01000018">
    <property type="protein sequence ID" value="HGT40653.1"/>
    <property type="molecule type" value="Genomic_DNA"/>
</dbReference>
<evidence type="ECO:0000259" key="2">
    <source>
        <dbReference type="PROSITE" id="PS51387"/>
    </source>
</evidence>
<dbReference type="InterPro" id="IPR016166">
    <property type="entry name" value="FAD-bd_PCMH"/>
</dbReference>
<comment type="caution">
    <text evidence="3">The sequence shown here is derived from an EMBL/GenBank/DDBJ whole genome shotgun (WGS) entry which is preliminary data.</text>
</comment>
<name>A0A7C4LMN6_9PLAN</name>